<dbReference type="Pfam" id="PF05345">
    <property type="entry name" value="He_PIG"/>
    <property type="match status" value="1"/>
</dbReference>
<accession>A0AAJ2BJX0</accession>
<evidence type="ECO:0000256" key="1">
    <source>
        <dbReference type="SAM" id="SignalP"/>
    </source>
</evidence>
<evidence type="ECO:0000313" key="2">
    <source>
        <dbReference type="EMBL" id="MDR6101000.1"/>
    </source>
</evidence>
<sequence length="129" mass="13411">MLQALSIAFILFASSAAAGEVVWRSPTTGIISVASNSVEPSLPEPEEPAIGIHYEPIQVAAGTSVNVKPVGDVTDFSFTLKQPLPVGLILDLTSGRIVGVAAQRGNYSVTIKAAKDGEYSDLVLSITIS</sequence>
<dbReference type="AlphaFoldDB" id="A0AAJ2BJX0"/>
<evidence type="ECO:0000313" key="3">
    <source>
        <dbReference type="Proteomes" id="UP001255601"/>
    </source>
</evidence>
<dbReference type="Gene3D" id="2.60.40.10">
    <property type="entry name" value="Immunoglobulins"/>
    <property type="match status" value="1"/>
</dbReference>
<dbReference type="EMBL" id="JAVIZC010000001">
    <property type="protein sequence ID" value="MDR6101000.1"/>
    <property type="molecule type" value="Genomic_DNA"/>
</dbReference>
<reference evidence="2" key="1">
    <citation type="submission" date="2023-08" db="EMBL/GenBank/DDBJ databases">
        <title>Functional and genomic diversity of the sorghum phyllosphere microbiome.</title>
        <authorList>
            <person name="Shade A."/>
        </authorList>
    </citation>
    <scope>NUCLEOTIDE SEQUENCE</scope>
    <source>
        <strain evidence="2">SORGH_AS_0974</strain>
    </source>
</reference>
<dbReference type="InterPro" id="IPR013783">
    <property type="entry name" value="Ig-like_fold"/>
</dbReference>
<protein>
    <submittedName>
        <fullName evidence="2">Uncharacterized protein</fullName>
    </submittedName>
</protein>
<dbReference type="Proteomes" id="UP001255601">
    <property type="component" value="Unassembled WGS sequence"/>
</dbReference>
<gene>
    <name evidence="2" type="ORF">QE369_001178</name>
</gene>
<dbReference type="RefSeq" id="WP_309769947.1">
    <property type="nucleotide sequence ID" value="NZ_JAVIZC010000001.1"/>
</dbReference>
<organism evidence="2 3">
    <name type="scientific">Agrobacterium larrymoorei</name>
    <dbReference type="NCBI Taxonomy" id="160699"/>
    <lineage>
        <taxon>Bacteria</taxon>
        <taxon>Pseudomonadati</taxon>
        <taxon>Pseudomonadota</taxon>
        <taxon>Alphaproteobacteria</taxon>
        <taxon>Hyphomicrobiales</taxon>
        <taxon>Rhizobiaceae</taxon>
        <taxon>Rhizobium/Agrobacterium group</taxon>
        <taxon>Agrobacterium</taxon>
    </lineage>
</organism>
<feature type="signal peptide" evidence="1">
    <location>
        <begin position="1"/>
        <end position="18"/>
    </location>
</feature>
<name>A0AAJ2BJX0_9HYPH</name>
<proteinExistence type="predicted"/>
<keyword evidence="1" id="KW-0732">Signal</keyword>
<feature type="chain" id="PRO_5042502513" evidence="1">
    <location>
        <begin position="19"/>
        <end position="129"/>
    </location>
</feature>
<comment type="caution">
    <text evidence="2">The sequence shown here is derived from an EMBL/GenBank/DDBJ whole genome shotgun (WGS) entry which is preliminary data.</text>
</comment>